<dbReference type="PANTHER" id="PTHR43240">
    <property type="entry name" value="1,4-DIHYDROXY-2-NAPHTHOYL-COA THIOESTERASE 1"/>
    <property type="match status" value="1"/>
</dbReference>
<gene>
    <name evidence="3" type="ORF">AYO28_10110</name>
</gene>
<evidence type="ECO:0000259" key="2">
    <source>
        <dbReference type="Pfam" id="PF03061"/>
    </source>
</evidence>
<comment type="caution">
    <text evidence="3">The sequence shown here is derived from an EMBL/GenBank/DDBJ whole genome shotgun (WGS) entry which is preliminary data.</text>
</comment>
<evidence type="ECO:0000313" key="4">
    <source>
        <dbReference type="Proteomes" id="UP000077752"/>
    </source>
</evidence>
<protein>
    <submittedName>
        <fullName evidence="3">Thioesterase</fullName>
    </submittedName>
</protein>
<dbReference type="Pfam" id="PF03061">
    <property type="entry name" value="4HBT"/>
    <property type="match status" value="1"/>
</dbReference>
<dbReference type="InterPro" id="IPR003736">
    <property type="entry name" value="PAAI_dom"/>
</dbReference>
<dbReference type="Gene3D" id="3.10.129.10">
    <property type="entry name" value="Hotdog Thioesterase"/>
    <property type="match status" value="1"/>
</dbReference>
<dbReference type="NCBIfam" id="TIGR00369">
    <property type="entry name" value="unchar_dom_1"/>
    <property type="match status" value="1"/>
</dbReference>
<accession>A0A177STA7</accession>
<dbReference type="EMBL" id="LUCV01000007">
    <property type="protein sequence ID" value="OAI94208.1"/>
    <property type="molecule type" value="Genomic_DNA"/>
</dbReference>
<name>A0A177STA7_PSEPU</name>
<dbReference type="AlphaFoldDB" id="A0A177STA7"/>
<dbReference type="InterPro" id="IPR006683">
    <property type="entry name" value="Thioestr_dom"/>
</dbReference>
<keyword evidence="1" id="KW-0378">Hydrolase</keyword>
<dbReference type="SUPFAM" id="SSF54637">
    <property type="entry name" value="Thioesterase/thiol ester dehydrase-isomerase"/>
    <property type="match status" value="1"/>
</dbReference>
<evidence type="ECO:0000256" key="1">
    <source>
        <dbReference type="ARBA" id="ARBA00022801"/>
    </source>
</evidence>
<dbReference type="GO" id="GO:0061522">
    <property type="term" value="F:1,4-dihydroxy-2-naphthoyl-CoA thioesterase activity"/>
    <property type="evidence" value="ECO:0007669"/>
    <property type="project" value="TreeGrafter"/>
</dbReference>
<dbReference type="InterPro" id="IPR029069">
    <property type="entry name" value="HotDog_dom_sf"/>
</dbReference>
<dbReference type="GO" id="GO:0005829">
    <property type="term" value="C:cytosol"/>
    <property type="evidence" value="ECO:0007669"/>
    <property type="project" value="TreeGrafter"/>
</dbReference>
<dbReference type="PANTHER" id="PTHR43240:SF7">
    <property type="entry name" value="BLR7284 PROTEIN"/>
    <property type="match status" value="1"/>
</dbReference>
<evidence type="ECO:0000313" key="3">
    <source>
        <dbReference type="EMBL" id="OAI94208.1"/>
    </source>
</evidence>
<dbReference type="Proteomes" id="UP000077752">
    <property type="component" value="Unassembled WGS sequence"/>
</dbReference>
<feature type="domain" description="Thioesterase" evidence="2">
    <location>
        <begin position="54"/>
        <end position="129"/>
    </location>
</feature>
<reference evidence="3 4" key="1">
    <citation type="submission" date="2016-03" db="EMBL/GenBank/DDBJ databases">
        <title>Draft Genome Assembly of Pseudomonas putida strain CBF10-2.</title>
        <authorList>
            <person name="Iyer R.S."/>
            <person name="Damania A."/>
        </authorList>
    </citation>
    <scope>NUCLEOTIDE SEQUENCE [LARGE SCALE GENOMIC DNA]</scope>
    <source>
        <strain evidence="3 4">CBF10-2</strain>
    </source>
</reference>
<proteinExistence type="predicted"/>
<dbReference type="CDD" id="cd03443">
    <property type="entry name" value="PaaI_thioesterase"/>
    <property type="match status" value="1"/>
</dbReference>
<sequence>MDKSESSLLQRAERFLSALRHCQVLNMQVECANGEGITLRMPWSPLIVGNPQTGAVHGGAITTLMDTALGMATLCALPEFEVCPTLDLRVDYMGPGVAHQDLFGHAHCYRVSREVIFIRGACYQADPGQPIAQVVGTYMRLGKDIKGGLNFARTLKGEAQ</sequence>
<organism evidence="3 4">
    <name type="scientific">Pseudomonas putida</name>
    <name type="common">Arthrobacter siderocapsulatus</name>
    <dbReference type="NCBI Taxonomy" id="303"/>
    <lineage>
        <taxon>Bacteria</taxon>
        <taxon>Pseudomonadati</taxon>
        <taxon>Pseudomonadota</taxon>
        <taxon>Gammaproteobacteria</taxon>
        <taxon>Pseudomonadales</taxon>
        <taxon>Pseudomonadaceae</taxon>
        <taxon>Pseudomonas</taxon>
    </lineage>
</organism>